<accession>A0A167WG45</accession>
<dbReference type="OrthoDB" id="5104857at2759"/>
<sequence length="308" mass="32846">MKLSKLSSLSLWLSLSSQTLGSQPQICADMTQSTVLDAGVSNLSVIIRPCLQRRCKATLLVDDPYSLPITYSFRPAHCNDMQLATFRIPVGIPDGEAQVIWFVNTPSTTARKWRLPASRECAGMQPSCQRFSVFGGGTNVPLPIGGEGEVACIVESLRTTSAQIVKTRASTMITEVVQTVYTATTTSFVEVKSSPARHLVLPTNATIGVDPRMTEPVQNSLTTTPITMVETGTPGESTALPRQPTDTDAGSTARRMTPVLETTSADGVFVSTVTRVRPPTLTTSVTTALISILTVATTVTAHCGGEEI</sequence>
<reference evidence="3 4" key="1">
    <citation type="journal article" date="2016" name="Genome Biol. Evol.">
        <title>Divergent and convergent evolution of fungal pathogenicity.</title>
        <authorList>
            <person name="Shang Y."/>
            <person name="Xiao G."/>
            <person name="Zheng P."/>
            <person name="Cen K."/>
            <person name="Zhan S."/>
            <person name="Wang C."/>
        </authorList>
    </citation>
    <scope>NUCLEOTIDE SEQUENCE [LARGE SCALE GENOMIC DNA]</scope>
    <source>
        <strain evidence="3 4">RCEF 2490</strain>
    </source>
</reference>
<feature type="chain" id="PRO_5007893928" evidence="2">
    <location>
        <begin position="22"/>
        <end position="308"/>
    </location>
</feature>
<name>A0A167WG45_9HYPO</name>
<comment type="caution">
    <text evidence="3">The sequence shown here is derived from an EMBL/GenBank/DDBJ whole genome shotgun (WGS) entry which is preliminary data.</text>
</comment>
<evidence type="ECO:0000256" key="2">
    <source>
        <dbReference type="SAM" id="SignalP"/>
    </source>
</evidence>
<protein>
    <submittedName>
        <fullName evidence="3">Uncharacterized protein</fullName>
    </submittedName>
</protein>
<evidence type="ECO:0000313" key="3">
    <source>
        <dbReference type="EMBL" id="KZZ88806.1"/>
    </source>
</evidence>
<evidence type="ECO:0000256" key="1">
    <source>
        <dbReference type="SAM" id="MobiDB-lite"/>
    </source>
</evidence>
<evidence type="ECO:0000313" key="4">
    <source>
        <dbReference type="Proteomes" id="UP000078544"/>
    </source>
</evidence>
<feature type="region of interest" description="Disordered" evidence="1">
    <location>
        <begin position="231"/>
        <end position="252"/>
    </location>
</feature>
<feature type="signal peptide" evidence="2">
    <location>
        <begin position="1"/>
        <end position="21"/>
    </location>
</feature>
<gene>
    <name evidence="3" type="ORF">AAL_08007</name>
</gene>
<dbReference type="Proteomes" id="UP000078544">
    <property type="component" value="Unassembled WGS sequence"/>
</dbReference>
<keyword evidence="4" id="KW-1185">Reference proteome</keyword>
<dbReference type="EMBL" id="AZGY01000028">
    <property type="protein sequence ID" value="KZZ88806.1"/>
    <property type="molecule type" value="Genomic_DNA"/>
</dbReference>
<keyword evidence="2" id="KW-0732">Signal</keyword>
<proteinExistence type="predicted"/>
<dbReference type="AlphaFoldDB" id="A0A167WG45"/>
<dbReference type="STRING" id="1081109.A0A167WG45"/>
<organism evidence="3 4">
    <name type="scientific">Moelleriella libera RCEF 2490</name>
    <dbReference type="NCBI Taxonomy" id="1081109"/>
    <lineage>
        <taxon>Eukaryota</taxon>
        <taxon>Fungi</taxon>
        <taxon>Dikarya</taxon>
        <taxon>Ascomycota</taxon>
        <taxon>Pezizomycotina</taxon>
        <taxon>Sordariomycetes</taxon>
        <taxon>Hypocreomycetidae</taxon>
        <taxon>Hypocreales</taxon>
        <taxon>Clavicipitaceae</taxon>
        <taxon>Moelleriella</taxon>
    </lineage>
</organism>